<dbReference type="AlphaFoldDB" id="A0A179V687"/>
<gene>
    <name evidence="1" type="ORF">AWB85_13355</name>
</gene>
<reference evidence="1 2" key="1">
    <citation type="submission" date="2016-01" db="EMBL/GenBank/DDBJ databases">
        <title>Mycobacterium immunogenum strain CD11_6 genome sequencing and assembly.</title>
        <authorList>
            <person name="Kaur G."/>
            <person name="Nair G.R."/>
            <person name="Mayilraj S."/>
        </authorList>
    </citation>
    <scope>NUCLEOTIDE SEQUENCE [LARGE SCALE GENOMIC DNA]</scope>
    <source>
        <strain evidence="1 2">CD11-6</strain>
    </source>
</reference>
<proteinExistence type="predicted"/>
<evidence type="ECO:0008006" key="3">
    <source>
        <dbReference type="Google" id="ProtNLM"/>
    </source>
</evidence>
<accession>A0A179V687</accession>
<comment type="caution">
    <text evidence="1">The sequence shown here is derived from an EMBL/GenBank/DDBJ whole genome shotgun (WGS) entry which is preliminary data.</text>
</comment>
<dbReference type="Proteomes" id="UP000186919">
    <property type="component" value="Unassembled WGS sequence"/>
</dbReference>
<evidence type="ECO:0000313" key="2">
    <source>
        <dbReference type="Proteomes" id="UP000186919"/>
    </source>
</evidence>
<evidence type="ECO:0000313" key="1">
    <source>
        <dbReference type="EMBL" id="OAT67147.1"/>
    </source>
</evidence>
<name>A0A179V687_9MYCO</name>
<sequence>MLTPVDCQDSRANYRVIQRVAKPQECVGDADRQYYQNDKDGEWTACLDLAWNSRNCMSFESKDLVSQVDCADSRALDRERPTQLLLNSATAAGCAYGGFAHPIRRFTVCTETQN</sequence>
<organism evidence="1 2">
    <name type="scientific">Mycobacteroides immunogenum</name>
    <dbReference type="NCBI Taxonomy" id="83262"/>
    <lineage>
        <taxon>Bacteria</taxon>
        <taxon>Bacillati</taxon>
        <taxon>Actinomycetota</taxon>
        <taxon>Actinomycetes</taxon>
        <taxon>Mycobacteriales</taxon>
        <taxon>Mycobacteriaceae</taxon>
        <taxon>Mycobacteroides</taxon>
    </lineage>
</organism>
<protein>
    <recommendedName>
        <fullName evidence="3">Liporotein LppU</fullName>
    </recommendedName>
</protein>
<dbReference type="EMBL" id="LQYE01000030">
    <property type="protein sequence ID" value="OAT67147.1"/>
    <property type="molecule type" value="Genomic_DNA"/>
</dbReference>